<evidence type="ECO:0000313" key="2">
    <source>
        <dbReference type="EMBL" id="EGU30130.1"/>
    </source>
</evidence>
<evidence type="ECO:0000259" key="1">
    <source>
        <dbReference type="Pfam" id="PF00535"/>
    </source>
</evidence>
<organism evidence="2 3">
    <name type="scientific">Vibrio scophthalmi LMG 19158</name>
    <dbReference type="NCBI Taxonomy" id="870967"/>
    <lineage>
        <taxon>Bacteria</taxon>
        <taxon>Pseudomonadati</taxon>
        <taxon>Pseudomonadota</taxon>
        <taxon>Gammaproteobacteria</taxon>
        <taxon>Vibrionales</taxon>
        <taxon>Vibrionaceae</taxon>
        <taxon>Vibrio</taxon>
    </lineage>
</organism>
<reference evidence="2 3" key="1">
    <citation type="journal article" date="2012" name="Int. J. Syst. Evol. Microbiol.">
        <title>Vibrio caribbeanicus sp. nov., isolated from the marine sponge Scleritoderma cyanea.</title>
        <authorList>
            <person name="Hoffmann M."/>
            <person name="Monday S.R."/>
            <person name="Allard M.W."/>
            <person name="Strain E.A."/>
            <person name="Whittaker P."/>
            <person name="Naum M."/>
            <person name="McCarthy P.J."/>
            <person name="Lopez J.V."/>
            <person name="Fischer M."/>
            <person name="Brown E.W."/>
        </authorList>
    </citation>
    <scope>NUCLEOTIDE SEQUENCE [LARGE SCALE GENOMIC DNA]</scope>
    <source>
        <strain evidence="2 3">LMG 19158</strain>
    </source>
</reference>
<protein>
    <submittedName>
        <fullName evidence="2">Glycosyl transferase</fullName>
    </submittedName>
</protein>
<dbReference type="SUPFAM" id="SSF53448">
    <property type="entry name" value="Nucleotide-diphospho-sugar transferases"/>
    <property type="match status" value="1"/>
</dbReference>
<dbReference type="EMBL" id="AFWE01000220">
    <property type="protein sequence ID" value="EGU30130.1"/>
    <property type="molecule type" value="Genomic_DNA"/>
</dbReference>
<dbReference type="eggNOG" id="COG0463">
    <property type="taxonomic scope" value="Bacteria"/>
</dbReference>
<dbReference type="Gene3D" id="3.90.550.10">
    <property type="entry name" value="Spore Coat Polysaccharide Biosynthesis Protein SpsA, Chain A"/>
    <property type="match status" value="1"/>
</dbReference>
<keyword evidence="2" id="KW-0808">Transferase</keyword>
<name>F9RUW3_9VIBR</name>
<accession>F9RUW3</accession>
<evidence type="ECO:0000313" key="3">
    <source>
        <dbReference type="Proteomes" id="UP000004349"/>
    </source>
</evidence>
<dbReference type="Proteomes" id="UP000004349">
    <property type="component" value="Unassembled WGS sequence"/>
</dbReference>
<dbReference type="AlphaFoldDB" id="F9RUW3"/>
<dbReference type="InterPro" id="IPR029044">
    <property type="entry name" value="Nucleotide-diphossugar_trans"/>
</dbReference>
<dbReference type="CDD" id="cd00761">
    <property type="entry name" value="Glyco_tranf_GTA_type"/>
    <property type="match status" value="1"/>
</dbReference>
<gene>
    <name evidence="2" type="ORF">VIS19158_15504</name>
</gene>
<comment type="caution">
    <text evidence="2">The sequence shown here is derived from an EMBL/GenBank/DDBJ whole genome shotgun (WGS) entry which is preliminary data.</text>
</comment>
<dbReference type="InterPro" id="IPR001173">
    <property type="entry name" value="Glyco_trans_2-like"/>
</dbReference>
<proteinExistence type="predicted"/>
<dbReference type="Pfam" id="PF00535">
    <property type="entry name" value="Glycos_transf_2"/>
    <property type="match status" value="1"/>
</dbReference>
<feature type="domain" description="Glycosyltransferase 2-like" evidence="1">
    <location>
        <begin position="4"/>
        <end position="124"/>
    </location>
</feature>
<sequence length="228" mass="26062">MFLTIESLGNQTVKPNKIVLWLDENEFNEESLPGTLKKQREKGLEIRYTANTGSYKKLFPAIEAFSDTHIITVDDDILYPYDLVERLLNHHTKQPLAIIGCRAHKIVRNTDTTPKPYTEWLNEVDKADNNDAFLTSGGGTLFPHTIDRKAFLNKDLALKLCPNADDIWINYLAKASNIEINKMPLNTAYRNKFHFLSGDTPELKHINVLGGKNERCLSDMQKEFGFHL</sequence>
<dbReference type="GO" id="GO:0016740">
    <property type="term" value="F:transferase activity"/>
    <property type="evidence" value="ECO:0007669"/>
    <property type="project" value="UniProtKB-KW"/>
</dbReference>